<dbReference type="GO" id="GO:0051225">
    <property type="term" value="P:spindle assembly"/>
    <property type="evidence" value="ECO:0007669"/>
    <property type="project" value="InterPro"/>
</dbReference>
<dbReference type="GO" id="GO:0070652">
    <property type="term" value="C:HAUS complex"/>
    <property type="evidence" value="ECO:0007669"/>
    <property type="project" value="InterPro"/>
</dbReference>
<dbReference type="PANTHER" id="PTHR16151">
    <property type="entry name" value="HAUS AUGMIN-LIKE COMPLEX SUBUNIT 6"/>
    <property type="match status" value="1"/>
</dbReference>
<dbReference type="Proteomes" id="UP001162156">
    <property type="component" value="Unassembled WGS sequence"/>
</dbReference>
<evidence type="ECO:0000256" key="1">
    <source>
        <dbReference type="SAM" id="Coils"/>
    </source>
</evidence>
<keyword evidence="1" id="KW-0175">Coiled coil</keyword>
<dbReference type="InterPro" id="IPR028163">
    <property type="entry name" value="HAUS_6_N"/>
</dbReference>
<reference evidence="3" key="1">
    <citation type="journal article" date="2023" name="Insect Mol. Biol.">
        <title>Genome sequencing provides insights into the evolution of gene families encoding plant cell wall-degrading enzymes in longhorned beetles.</title>
        <authorList>
            <person name="Shin N.R."/>
            <person name="Okamura Y."/>
            <person name="Kirsch R."/>
            <person name="Pauchet Y."/>
        </authorList>
    </citation>
    <scope>NUCLEOTIDE SEQUENCE</scope>
    <source>
        <strain evidence="3">RBIC_L_NR</strain>
    </source>
</reference>
<dbReference type="Pfam" id="PF14661">
    <property type="entry name" value="HAUS6_N"/>
    <property type="match status" value="1"/>
</dbReference>
<evidence type="ECO:0000313" key="3">
    <source>
        <dbReference type="EMBL" id="KAJ8969221.1"/>
    </source>
</evidence>
<keyword evidence="4" id="KW-1185">Reference proteome</keyword>
<dbReference type="GO" id="GO:1990498">
    <property type="term" value="C:mitotic spindle microtubule"/>
    <property type="evidence" value="ECO:0007669"/>
    <property type="project" value="TreeGrafter"/>
</dbReference>
<name>A0AAV8ZRW3_9CUCU</name>
<gene>
    <name evidence="3" type="ORF">NQ314_001862</name>
</gene>
<evidence type="ECO:0000313" key="4">
    <source>
        <dbReference type="Proteomes" id="UP001162156"/>
    </source>
</evidence>
<comment type="caution">
    <text evidence="3">The sequence shown here is derived from an EMBL/GenBank/DDBJ whole genome shotgun (WGS) entry which is preliminary data.</text>
</comment>
<dbReference type="InterPro" id="IPR026797">
    <property type="entry name" value="HAUS_6"/>
</dbReference>
<feature type="coiled-coil region" evidence="1">
    <location>
        <begin position="283"/>
        <end position="328"/>
    </location>
</feature>
<protein>
    <recommendedName>
        <fullName evidence="2">HAUS augmin-like complex subunit 6 N-terminal domain-containing protein</fullName>
    </recommendedName>
</protein>
<dbReference type="PANTHER" id="PTHR16151:SF2">
    <property type="entry name" value="HAUS AUGMIN-LIKE COMPLEX SUBUNIT 6"/>
    <property type="match status" value="1"/>
</dbReference>
<feature type="domain" description="HAUS augmin-like complex subunit 6 N-terminal" evidence="2">
    <location>
        <begin position="1"/>
        <end position="205"/>
    </location>
</feature>
<organism evidence="3 4">
    <name type="scientific">Rhamnusium bicolor</name>
    <dbReference type="NCBI Taxonomy" id="1586634"/>
    <lineage>
        <taxon>Eukaryota</taxon>
        <taxon>Metazoa</taxon>
        <taxon>Ecdysozoa</taxon>
        <taxon>Arthropoda</taxon>
        <taxon>Hexapoda</taxon>
        <taxon>Insecta</taxon>
        <taxon>Pterygota</taxon>
        <taxon>Neoptera</taxon>
        <taxon>Endopterygota</taxon>
        <taxon>Coleoptera</taxon>
        <taxon>Polyphaga</taxon>
        <taxon>Cucujiformia</taxon>
        <taxon>Chrysomeloidea</taxon>
        <taxon>Cerambycidae</taxon>
        <taxon>Lepturinae</taxon>
        <taxon>Rhagiini</taxon>
        <taxon>Rhamnusium</taxon>
    </lineage>
</organism>
<dbReference type="AlphaFoldDB" id="A0AAV8ZRW3"/>
<dbReference type="EMBL" id="JANEYF010000571">
    <property type="protein sequence ID" value="KAJ8969221.1"/>
    <property type="molecule type" value="Genomic_DNA"/>
</dbReference>
<feature type="coiled-coil region" evidence="1">
    <location>
        <begin position="153"/>
        <end position="180"/>
    </location>
</feature>
<proteinExistence type="predicted"/>
<evidence type="ECO:0000259" key="2">
    <source>
        <dbReference type="Pfam" id="PF14661"/>
    </source>
</evidence>
<sequence length="350" mass="41571">MFVKNNKAAFFEVVYYLLNILNPVLTKQKLTTWPPFEIKREIKFRGEVLKYINELNAFYDNADIPHIMSSHLISPGGFKFTKFMLKLSQLVVYEHLRKTEELDILYCPKPSKNITLTKANINNLKRKSAMTEIETRKIFEEFESYHFQFNEKALLTDNELTELNRQIREAKQRYAIVKEEFVKKYPSYPSINSLEEKIGVLKRQWENFQEIQKLFDECEKLLLYLNSNELVLEHSKEELKLPNEILHVIKNRKELNLIEFFQSLNTLLEKKALELPNPTNYFISNNKEKVNELNDRYTEVNNILFENMKEVQDTLDKLSRKFKVLIDLNIRSEPTDEVLAVLLDDSEKSK</sequence>
<dbReference type="GO" id="GO:0008017">
    <property type="term" value="F:microtubule binding"/>
    <property type="evidence" value="ECO:0007669"/>
    <property type="project" value="TreeGrafter"/>
</dbReference>
<accession>A0AAV8ZRW3</accession>